<dbReference type="InterPro" id="IPR035903">
    <property type="entry name" value="HesB-like_dom_sf"/>
</dbReference>
<dbReference type="GO" id="GO:0051539">
    <property type="term" value="F:4 iron, 4 sulfur cluster binding"/>
    <property type="evidence" value="ECO:0007669"/>
    <property type="project" value="TreeGrafter"/>
</dbReference>
<dbReference type="PANTHER" id="PTHR43011">
    <property type="entry name" value="IRON-SULFUR CLUSTER ASSEMBLY 2 HOMOLOG, MITOCHONDRIAL"/>
    <property type="match status" value="1"/>
</dbReference>
<protein>
    <submittedName>
        <fullName evidence="2">Iron-sulfur cluster insertion protein ErpA</fullName>
    </submittedName>
</protein>
<accession>A0A402CYA2</accession>
<dbReference type="InterPro" id="IPR016092">
    <property type="entry name" value="ATAP"/>
</dbReference>
<evidence type="ECO:0000313" key="2">
    <source>
        <dbReference type="EMBL" id="BDI31398.1"/>
    </source>
</evidence>
<dbReference type="NCBIfam" id="TIGR00049">
    <property type="entry name" value="iron-sulfur cluster assembly accessory protein"/>
    <property type="match status" value="1"/>
</dbReference>
<dbReference type="InterPro" id="IPR017870">
    <property type="entry name" value="FeS_cluster_insertion_CS"/>
</dbReference>
<dbReference type="GO" id="GO:0016226">
    <property type="term" value="P:iron-sulfur cluster assembly"/>
    <property type="evidence" value="ECO:0007669"/>
    <property type="project" value="InterPro"/>
</dbReference>
<organism evidence="2 3">
    <name type="scientific">Capsulimonas corticalis</name>
    <dbReference type="NCBI Taxonomy" id="2219043"/>
    <lineage>
        <taxon>Bacteria</taxon>
        <taxon>Bacillati</taxon>
        <taxon>Armatimonadota</taxon>
        <taxon>Armatimonadia</taxon>
        <taxon>Capsulimonadales</taxon>
        <taxon>Capsulimonadaceae</taxon>
        <taxon>Capsulimonas</taxon>
    </lineage>
</organism>
<dbReference type="Pfam" id="PF01521">
    <property type="entry name" value="Fe-S_biosyn"/>
    <property type="match status" value="1"/>
</dbReference>
<sequence>MSTVIEPTTTEVASPLSITDAAAEEVRTLIAQQDRDDLYLRVYVSGGGCSGLQYGMALDENVEPGDEVFDLSGIRLVVDNTSLRYMSGSVVDYITTDMGGGFKIENPNATKSCGCGSSFSTGDEEAAGLDTKAGGGCGSCGCH</sequence>
<dbReference type="OrthoDB" id="9801228at2"/>
<evidence type="ECO:0000313" key="3">
    <source>
        <dbReference type="Proteomes" id="UP000287394"/>
    </source>
</evidence>
<dbReference type="PANTHER" id="PTHR43011:SF1">
    <property type="entry name" value="IRON-SULFUR CLUSTER ASSEMBLY 2 HOMOLOG, MITOCHONDRIAL"/>
    <property type="match status" value="1"/>
</dbReference>
<proteinExistence type="predicted"/>
<dbReference type="EMBL" id="AP025739">
    <property type="protein sequence ID" value="BDI31398.1"/>
    <property type="molecule type" value="Genomic_DNA"/>
</dbReference>
<name>A0A402CYA2_9BACT</name>
<dbReference type="AlphaFoldDB" id="A0A402CYA2"/>
<keyword evidence="3" id="KW-1185">Reference proteome</keyword>
<dbReference type="SUPFAM" id="SSF89360">
    <property type="entry name" value="HesB-like domain"/>
    <property type="match status" value="1"/>
</dbReference>
<dbReference type="Proteomes" id="UP000287394">
    <property type="component" value="Chromosome"/>
</dbReference>
<dbReference type="PROSITE" id="PS01152">
    <property type="entry name" value="HESB"/>
    <property type="match status" value="1"/>
</dbReference>
<reference evidence="2 3" key="1">
    <citation type="journal article" date="2019" name="Int. J. Syst. Evol. Microbiol.">
        <title>Capsulimonas corticalis gen. nov., sp. nov., an aerobic capsulated bacterium, of a novel bacterial order, Capsulimonadales ord. nov., of the class Armatimonadia of the phylum Armatimonadetes.</title>
        <authorList>
            <person name="Li J."/>
            <person name="Kudo C."/>
            <person name="Tonouchi A."/>
        </authorList>
    </citation>
    <scope>NUCLEOTIDE SEQUENCE [LARGE SCALE GENOMIC DNA]</scope>
    <source>
        <strain evidence="2 3">AX-7</strain>
    </source>
</reference>
<dbReference type="FunCoup" id="A0A402CYA2">
    <property type="interactions" value="366"/>
</dbReference>
<dbReference type="NCBIfam" id="NF010147">
    <property type="entry name" value="PRK13623.1"/>
    <property type="match status" value="1"/>
</dbReference>
<dbReference type="Gene3D" id="2.60.300.12">
    <property type="entry name" value="HesB-like domain"/>
    <property type="match status" value="1"/>
</dbReference>
<evidence type="ECO:0000259" key="1">
    <source>
        <dbReference type="Pfam" id="PF01521"/>
    </source>
</evidence>
<dbReference type="KEGG" id="ccot:CCAX7_34490"/>
<dbReference type="GO" id="GO:0051537">
    <property type="term" value="F:2 iron, 2 sulfur cluster binding"/>
    <property type="evidence" value="ECO:0007669"/>
    <property type="project" value="TreeGrafter"/>
</dbReference>
<feature type="domain" description="Core" evidence="1">
    <location>
        <begin position="16"/>
        <end position="116"/>
    </location>
</feature>
<dbReference type="GO" id="GO:0005506">
    <property type="term" value="F:iron ion binding"/>
    <property type="evidence" value="ECO:0007669"/>
    <property type="project" value="TreeGrafter"/>
</dbReference>
<dbReference type="InterPro" id="IPR000361">
    <property type="entry name" value="ATAP_core_dom"/>
</dbReference>
<gene>
    <name evidence="2" type="primary">erpA</name>
    <name evidence="2" type="ORF">CCAX7_34490</name>
</gene>